<organism evidence="1 2">
    <name type="scientific">Vermiconidia calcicola</name>
    <dbReference type="NCBI Taxonomy" id="1690605"/>
    <lineage>
        <taxon>Eukaryota</taxon>
        <taxon>Fungi</taxon>
        <taxon>Dikarya</taxon>
        <taxon>Ascomycota</taxon>
        <taxon>Pezizomycotina</taxon>
        <taxon>Dothideomycetes</taxon>
        <taxon>Dothideomycetidae</taxon>
        <taxon>Mycosphaerellales</taxon>
        <taxon>Extremaceae</taxon>
        <taxon>Vermiconidia</taxon>
    </lineage>
</organism>
<accession>A0ACC3NUC9</accession>
<dbReference type="EMBL" id="JAUTXU010000011">
    <property type="protein sequence ID" value="KAK3722887.1"/>
    <property type="molecule type" value="Genomic_DNA"/>
</dbReference>
<protein>
    <submittedName>
        <fullName evidence="1">Uncharacterized protein</fullName>
    </submittedName>
</protein>
<reference evidence="1" key="1">
    <citation type="submission" date="2023-07" db="EMBL/GenBank/DDBJ databases">
        <title>Black Yeasts Isolated from many extreme environments.</title>
        <authorList>
            <person name="Coleine C."/>
            <person name="Stajich J.E."/>
            <person name="Selbmann L."/>
        </authorList>
    </citation>
    <scope>NUCLEOTIDE SEQUENCE</scope>
    <source>
        <strain evidence="1">CCFEE 5714</strain>
    </source>
</reference>
<gene>
    <name evidence="1" type="ORF">LTR37_002032</name>
</gene>
<evidence type="ECO:0000313" key="1">
    <source>
        <dbReference type="EMBL" id="KAK3722887.1"/>
    </source>
</evidence>
<comment type="caution">
    <text evidence="1">The sequence shown here is derived from an EMBL/GenBank/DDBJ whole genome shotgun (WGS) entry which is preliminary data.</text>
</comment>
<proteinExistence type="predicted"/>
<dbReference type="Proteomes" id="UP001281147">
    <property type="component" value="Unassembled WGS sequence"/>
</dbReference>
<evidence type="ECO:0000313" key="2">
    <source>
        <dbReference type="Proteomes" id="UP001281147"/>
    </source>
</evidence>
<sequence>MSMWRSGVVALLGASFLACVSAQVSRTLGAYTSYTPTATWAPAPVCSQGSNPALSPGGGVYQDEFGAYYEMQCGQQFSGTNYYDNTFAGTNAQGIGSCFYGCSKRPGCMGFTYTGTVVGTSYNWQGSSGRCYHFFNNTQGTLGPATQQLGGQNVYGAAYLLQASPDTICPFYDGQTFTDNWGVAYNVRCGYGAATTAGAGTVVRSTAVANVQSCLSACDAAGTASCNHAVYSHNFVAEPNPYRGGQANALCTFLTGTPTPTGDGTGKFAYVARAALPPVTTTTTALNTATLTPVSYNCPTDDGLTITENGQTYTIGCSKTAGGPNAAQYAASSSWNDCFLLCDAYPGCTAFTYEGEAYGADAGNCFLKTETGVGFQPSDIFHVAAVRAANLVTYTSTSSTAAPSYTKPAYACPANNGLRFTDSYGIGWVIACSADTNQGAYGTYGGTSYNDCFEQCATNAQLSNNNCTGFSYFSPNQANGNGPGTCFLKNFTPLRFMYVDDSFHVAAIRQQNYVAGTYDPIASFTTTTVSTSSSSLAAITTTSTTTTTSSSSSSSVPSTTRTTVSTLLRGFEANVLSLSKT</sequence>
<keyword evidence="2" id="KW-1185">Reference proteome</keyword>
<name>A0ACC3NUC9_9PEZI</name>